<dbReference type="HOGENOM" id="CLU_1389117_0_0_4"/>
<evidence type="ECO:0008006" key="5">
    <source>
        <dbReference type="Google" id="ProtNLM"/>
    </source>
</evidence>
<evidence type="ECO:0000313" key="4">
    <source>
        <dbReference type="Proteomes" id="UP000000644"/>
    </source>
</evidence>
<feature type="chain" id="PRO_5002639748" description="DUF4189 domain-containing protein" evidence="2">
    <location>
        <begin position="25"/>
        <end position="196"/>
    </location>
</feature>
<evidence type="ECO:0000256" key="2">
    <source>
        <dbReference type="SAM" id="SignalP"/>
    </source>
</evidence>
<keyword evidence="2" id="KW-0732">Signal</keyword>
<dbReference type="RefSeq" id="WP_011799590.1">
    <property type="nucleotide sequence ID" value="NC_008781.1"/>
</dbReference>
<name>A1VIK2_POLNA</name>
<evidence type="ECO:0000313" key="3">
    <source>
        <dbReference type="EMBL" id="ABM35480.1"/>
    </source>
</evidence>
<protein>
    <recommendedName>
        <fullName evidence="5">DUF4189 domain-containing protein</fullName>
    </recommendedName>
</protein>
<evidence type="ECO:0000256" key="1">
    <source>
        <dbReference type="SAM" id="MobiDB-lite"/>
    </source>
</evidence>
<proteinExistence type="predicted"/>
<keyword evidence="4" id="KW-1185">Reference proteome</keyword>
<sequence length="196" mass="20425">MNKINSILALSASMCMLMNANGQALTSGATSAPVASSSAGNQDFYQGITFNSPGETHQYIESGGTQTIKNVPSVAGPNLTTSNDTCMGSSSGSMNGPGFGVSIGSTWSDANCKLLKNSRELWNMGMKAAAMALMCTDAANRDALEMTGFECPQTSRNKKIAQQASAVNPPSSGDQEHITDPYIRARMGLAALQAKN</sequence>
<feature type="compositionally biased region" description="Polar residues" evidence="1">
    <location>
        <begin position="78"/>
        <end position="87"/>
    </location>
</feature>
<dbReference type="eggNOG" id="ENOG5032W44">
    <property type="taxonomic scope" value="Bacteria"/>
</dbReference>
<dbReference type="STRING" id="365044.Pnap_0155"/>
<dbReference type="AlphaFoldDB" id="A1VIK2"/>
<dbReference type="EMBL" id="CP000529">
    <property type="protein sequence ID" value="ABM35480.1"/>
    <property type="molecule type" value="Genomic_DNA"/>
</dbReference>
<organism evidence="3 4">
    <name type="scientific">Polaromonas naphthalenivorans (strain CJ2)</name>
    <dbReference type="NCBI Taxonomy" id="365044"/>
    <lineage>
        <taxon>Bacteria</taxon>
        <taxon>Pseudomonadati</taxon>
        <taxon>Pseudomonadota</taxon>
        <taxon>Betaproteobacteria</taxon>
        <taxon>Burkholderiales</taxon>
        <taxon>Comamonadaceae</taxon>
        <taxon>Polaromonas</taxon>
    </lineage>
</organism>
<dbReference type="KEGG" id="pna:Pnap_0155"/>
<accession>A1VIK2</accession>
<gene>
    <name evidence="3" type="ordered locus">Pnap_0155</name>
</gene>
<reference evidence="4" key="1">
    <citation type="journal article" date="2009" name="Environ. Microbiol.">
        <title>The genome of Polaromonas naphthalenivorans strain CJ2, isolated from coal tar-contaminated sediment, reveals physiological and metabolic versatility and evolution through extensive horizontal gene transfer.</title>
        <authorList>
            <person name="Yagi J.M."/>
            <person name="Sims D."/>
            <person name="Brettin T."/>
            <person name="Bruce D."/>
            <person name="Madsen E.L."/>
        </authorList>
    </citation>
    <scope>NUCLEOTIDE SEQUENCE [LARGE SCALE GENOMIC DNA]</scope>
    <source>
        <strain evidence="4">CJ2</strain>
    </source>
</reference>
<feature type="signal peptide" evidence="2">
    <location>
        <begin position="1"/>
        <end position="24"/>
    </location>
</feature>
<feature type="region of interest" description="Disordered" evidence="1">
    <location>
        <begin position="70"/>
        <end position="91"/>
    </location>
</feature>
<dbReference type="Proteomes" id="UP000000644">
    <property type="component" value="Chromosome"/>
</dbReference>